<dbReference type="Pfam" id="PF07707">
    <property type="entry name" value="BACK"/>
    <property type="match status" value="1"/>
</dbReference>
<evidence type="ECO:0000313" key="7">
    <source>
        <dbReference type="RefSeq" id="XP_014673315.1"/>
    </source>
</evidence>
<dbReference type="InterPro" id="IPR011043">
    <property type="entry name" value="Gal_Oxase/kelch_b-propeller"/>
</dbReference>
<proteinExistence type="predicted"/>
<evidence type="ECO:0000256" key="4">
    <source>
        <dbReference type="ARBA" id="ARBA00022786"/>
    </source>
</evidence>
<accession>A0ABM1EM94</accession>
<dbReference type="Pfam" id="PF00651">
    <property type="entry name" value="BTB"/>
    <property type="match status" value="1"/>
</dbReference>
<organism evidence="6 7">
    <name type="scientific">Priapulus caudatus</name>
    <name type="common">Priapulid worm</name>
    <dbReference type="NCBI Taxonomy" id="37621"/>
    <lineage>
        <taxon>Eukaryota</taxon>
        <taxon>Metazoa</taxon>
        <taxon>Ecdysozoa</taxon>
        <taxon>Scalidophora</taxon>
        <taxon>Priapulida</taxon>
        <taxon>Priapulimorpha</taxon>
        <taxon>Priapulimorphida</taxon>
        <taxon>Priapulidae</taxon>
        <taxon>Priapulus</taxon>
    </lineage>
</organism>
<dbReference type="InterPro" id="IPR000210">
    <property type="entry name" value="BTB/POZ_dom"/>
</dbReference>
<evidence type="ECO:0000313" key="6">
    <source>
        <dbReference type="Proteomes" id="UP000695022"/>
    </source>
</evidence>
<evidence type="ECO:0000259" key="5">
    <source>
        <dbReference type="PROSITE" id="PS50097"/>
    </source>
</evidence>
<evidence type="ECO:0000256" key="1">
    <source>
        <dbReference type="ARBA" id="ARBA00004906"/>
    </source>
</evidence>
<keyword evidence="2" id="KW-0880">Kelch repeat</keyword>
<reference evidence="7 8" key="1">
    <citation type="submission" date="2025-05" db="UniProtKB">
        <authorList>
            <consortium name="RefSeq"/>
        </authorList>
    </citation>
    <scope>IDENTIFICATION</scope>
</reference>
<dbReference type="SUPFAM" id="SSF50965">
    <property type="entry name" value="Galactose oxidase, central domain"/>
    <property type="match status" value="1"/>
</dbReference>
<evidence type="ECO:0000256" key="2">
    <source>
        <dbReference type="ARBA" id="ARBA00022441"/>
    </source>
</evidence>
<dbReference type="SMART" id="SM00875">
    <property type="entry name" value="BACK"/>
    <property type="match status" value="1"/>
</dbReference>
<feature type="domain" description="BTB" evidence="5">
    <location>
        <begin position="30"/>
        <end position="97"/>
    </location>
</feature>
<name>A0ABM1EM94_PRICU</name>
<dbReference type="RefSeq" id="XP_014673316.1">
    <property type="nucleotide sequence ID" value="XM_014817830.1"/>
</dbReference>
<evidence type="ECO:0000313" key="8">
    <source>
        <dbReference type="RefSeq" id="XP_014673316.1"/>
    </source>
</evidence>
<dbReference type="InterPro" id="IPR011333">
    <property type="entry name" value="SKP1/BTB/POZ_sf"/>
</dbReference>
<protein>
    <submittedName>
        <fullName evidence="7 8">Kelch-like protein 1</fullName>
    </submittedName>
</protein>
<dbReference type="InterPro" id="IPR011705">
    <property type="entry name" value="BACK"/>
</dbReference>
<dbReference type="GeneID" id="106813638"/>
<dbReference type="PROSITE" id="PS50097">
    <property type="entry name" value="BTB"/>
    <property type="match status" value="1"/>
</dbReference>
<dbReference type="Gene3D" id="1.25.40.420">
    <property type="match status" value="1"/>
</dbReference>
<sequence>MDTEQQLTDAAQSSSILQVLDGFRGERFLCDVVLHLTDREVPAHKAVLAAFSPYFRAMFSCGLAESSSGAITMRHIDSQTLADIIQFAYSSTIKITDENIQSLLTTADMLQTPSIKSACCSYLSARLQPHNCLGIRALAATHSCHDLYNDAHGYTCRNFSLVIKEEEFLSLSREEILQFLGPENAPITRDDSLYLALVRWARHSPESRSPTLESLLKYLNMTDFSGTYIDKLETSALAQDRPQDACQPLHWKNVLMAIGGEAQGQLLYTVEWYVETQHSRCWTTAIHTTCGTTLSTSSARAGMATVNIGSYVYVIGGTGPHQALKTMERYNLTANCWEACSSLLSARHGAACSLIDGQIYLLGGRDEHSHYMNTVEMYDNQSDTWMEAAPMRQRRSFFGAASFGGYLYAVGGSGGNVEETSDRFLDTVERYDPYSRTWTTVRAMNHTRSYHTVATLNGYIYAVGGYNGKWLNCVERFDPQINQWTIVAPLHRPRSSAALVVMNNALYCAGGFNGKQYMNCMERYDPGTDKWTDCAPMWNRRYAMGLAAVTVPVKEEAKMTAQRVPERSYGCVHVDGAHR</sequence>
<evidence type="ECO:0000256" key="3">
    <source>
        <dbReference type="ARBA" id="ARBA00022737"/>
    </source>
</evidence>
<keyword evidence="3" id="KW-0677">Repeat</keyword>
<dbReference type="Gene3D" id="3.30.710.10">
    <property type="entry name" value="Potassium Channel Kv1.1, Chain A"/>
    <property type="match status" value="1"/>
</dbReference>
<dbReference type="RefSeq" id="XP_014673315.1">
    <property type="nucleotide sequence ID" value="XM_014817829.1"/>
</dbReference>
<dbReference type="InterPro" id="IPR015915">
    <property type="entry name" value="Kelch-typ_b-propeller"/>
</dbReference>
<dbReference type="SMART" id="SM00612">
    <property type="entry name" value="Kelch"/>
    <property type="match status" value="5"/>
</dbReference>
<dbReference type="InterPro" id="IPR006652">
    <property type="entry name" value="Kelch_1"/>
</dbReference>
<dbReference type="PANTHER" id="PTHR24412:SF489">
    <property type="entry name" value="RING FINGER DOMAIN AND KELCH REPEAT-CONTAINING PROTEIN DDB_G0271372"/>
    <property type="match status" value="1"/>
</dbReference>
<dbReference type="PIRSF" id="PIRSF037037">
    <property type="entry name" value="Kelch-like_protein_gigaxonin"/>
    <property type="match status" value="1"/>
</dbReference>
<dbReference type="PANTHER" id="PTHR24412">
    <property type="entry name" value="KELCH PROTEIN"/>
    <property type="match status" value="1"/>
</dbReference>
<keyword evidence="6" id="KW-1185">Reference proteome</keyword>
<dbReference type="SMART" id="SM00225">
    <property type="entry name" value="BTB"/>
    <property type="match status" value="1"/>
</dbReference>
<dbReference type="Proteomes" id="UP000695022">
    <property type="component" value="Unplaced"/>
</dbReference>
<dbReference type="Pfam" id="PF01344">
    <property type="entry name" value="Kelch_1"/>
    <property type="match status" value="1"/>
</dbReference>
<dbReference type="InterPro" id="IPR017096">
    <property type="entry name" value="BTB-kelch_protein"/>
</dbReference>
<gene>
    <name evidence="7 8" type="primary">LOC106813638</name>
</gene>
<dbReference type="Gene3D" id="2.120.10.80">
    <property type="entry name" value="Kelch-type beta propeller"/>
    <property type="match status" value="2"/>
</dbReference>
<dbReference type="Pfam" id="PF24681">
    <property type="entry name" value="Kelch_KLHDC2_KLHL20_DRC7"/>
    <property type="match status" value="1"/>
</dbReference>
<keyword evidence="4" id="KW-0833">Ubl conjugation pathway</keyword>
<comment type="pathway">
    <text evidence="1">Protein modification; protein ubiquitination.</text>
</comment>
<dbReference type="SUPFAM" id="SSF54695">
    <property type="entry name" value="POZ domain"/>
    <property type="match status" value="1"/>
</dbReference>